<evidence type="ECO:0000256" key="1">
    <source>
        <dbReference type="ARBA" id="ARBA00005417"/>
    </source>
</evidence>
<dbReference type="InterPro" id="IPR003593">
    <property type="entry name" value="AAA+_ATPase"/>
</dbReference>
<keyword evidence="4 6" id="KW-0067">ATP-binding</keyword>
<dbReference type="SMART" id="SM00382">
    <property type="entry name" value="AAA"/>
    <property type="match status" value="1"/>
</dbReference>
<evidence type="ECO:0000313" key="6">
    <source>
        <dbReference type="EMBL" id="VTT27318.1"/>
    </source>
</evidence>
<dbReference type="EC" id="3.6.3.-" evidence="6"/>
<dbReference type="SUPFAM" id="SSF52540">
    <property type="entry name" value="P-loop containing nucleoside triphosphate hydrolases"/>
    <property type="match status" value="1"/>
</dbReference>
<dbReference type="PROSITE" id="PS50893">
    <property type="entry name" value="ABC_TRANSPORTER_2"/>
    <property type="match status" value="1"/>
</dbReference>
<comment type="similarity">
    <text evidence="1">Belongs to the ABC transporter superfamily.</text>
</comment>
<evidence type="ECO:0000313" key="7">
    <source>
        <dbReference type="Proteomes" id="UP000339049"/>
    </source>
</evidence>
<dbReference type="AlphaFoldDB" id="A0AAE9U2X7"/>
<reference evidence="6 7" key="1">
    <citation type="submission" date="2019-05" db="EMBL/GenBank/DDBJ databases">
        <authorList>
            <consortium name="Pathogen Informatics"/>
        </authorList>
    </citation>
    <scope>NUCLEOTIDE SEQUENCE [LARGE SCALE GENOMIC DNA]</scope>
    <source>
        <strain evidence="6 7">NCTC11557</strain>
    </source>
</reference>
<keyword evidence="3" id="KW-0547">Nucleotide-binding</keyword>
<dbReference type="PANTHER" id="PTHR42711:SF5">
    <property type="entry name" value="ABC TRANSPORTER ATP-BINDING PROTEIN NATA"/>
    <property type="match status" value="1"/>
</dbReference>
<accession>A0AAE9U2X7</accession>
<evidence type="ECO:0000259" key="5">
    <source>
        <dbReference type="PROSITE" id="PS50893"/>
    </source>
</evidence>
<proteinExistence type="inferred from homology"/>
<dbReference type="InterPro" id="IPR017871">
    <property type="entry name" value="ABC_transporter-like_CS"/>
</dbReference>
<dbReference type="PANTHER" id="PTHR42711">
    <property type="entry name" value="ABC TRANSPORTER ATP-BINDING PROTEIN"/>
    <property type="match status" value="1"/>
</dbReference>
<dbReference type="GO" id="GO:0005524">
    <property type="term" value="F:ATP binding"/>
    <property type="evidence" value="ECO:0007669"/>
    <property type="project" value="UniProtKB-KW"/>
</dbReference>
<dbReference type="RefSeq" id="WP_012766498.1">
    <property type="nucleotide sequence ID" value="NZ_CABEIS010000003.1"/>
</dbReference>
<feature type="domain" description="ABC transporter" evidence="5">
    <location>
        <begin position="5"/>
        <end position="234"/>
    </location>
</feature>
<evidence type="ECO:0000256" key="4">
    <source>
        <dbReference type="ARBA" id="ARBA00022840"/>
    </source>
</evidence>
<dbReference type="EMBL" id="CABEIY010000008">
    <property type="protein sequence ID" value="VTT27318.1"/>
    <property type="molecule type" value="Genomic_DNA"/>
</dbReference>
<name>A0AAE9U2X7_STREQ</name>
<sequence>MINVLDIKNLNVSFKSKKALNNINVEINNGDFIGLLGSNGAGKSTFINSITGLQKIDSGEINYSDAIIKNKKLPFSSIGFSPQITVMDFYTTVKDNVILGLNLAGITGKEAENLCEKALKTVFLYEKKDKIVDTLSGGQLQRVQIARAIAHEPSLYILDEPTSGLDAESSEAFLTFLKNEVNNGKTVIISSHDIQLLELFCNKILFIKNGVMEFFGPIEEFLDNDSYEVTLTFKDKITEKQKDWIKENKYIMEICNDFSCLIKLPKEISILDIISEFEKEFVINDFSIKTTQLREIYLNKVK</sequence>
<dbReference type="Gene3D" id="3.40.50.300">
    <property type="entry name" value="P-loop containing nucleotide triphosphate hydrolases"/>
    <property type="match status" value="1"/>
</dbReference>
<keyword evidence="6" id="KW-0378">Hydrolase</keyword>
<evidence type="ECO:0000256" key="3">
    <source>
        <dbReference type="ARBA" id="ARBA00022741"/>
    </source>
</evidence>
<dbReference type="InterPro" id="IPR003439">
    <property type="entry name" value="ABC_transporter-like_ATP-bd"/>
</dbReference>
<dbReference type="GO" id="GO:0016887">
    <property type="term" value="F:ATP hydrolysis activity"/>
    <property type="evidence" value="ECO:0007669"/>
    <property type="project" value="InterPro"/>
</dbReference>
<dbReference type="PROSITE" id="PS00211">
    <property type="entry name" value="ABC_TRANSPORTER_1"/>
    <property type="match status" value="1"/>
</dbReference>
<dbReference type="InterPro" id="IPR050763">
    <property type="entry name" value="ABC_transporter_ATP-binding"/>
</dbReference>
<dbReference type="Pfam" id="PF00005">
    <property type="entry name" value="ABC_tran"/>
    <property type="match status" value="1"/>
</dbReference>
<dbReference type="Proteomes" id="UP000339049">
    <property type="component" value="Unassembled WGS sequence"/>
</dbReference>
<keyword evidence="2" id="KW-0813">Transport</keyword>
<protein>
    <submittedName>
        <fullName evidence="6">Antibiotic transport system ATP-binding protein</fullName>
        <ecNumber evidence="6">3.6.3.-</ecNumber>
    </submittedName>
</protein>
<gene>
    <name evidence="6" type="primary">glnQ_2</name>
    <name evidence="6" type="ORF">NCTC11557_02321</name>
</gene>
<organism evidence="6 7">
    <name type="scientific">Streptococcus dysgalactiae subsp. equisimilis</name>
    <name type="common">Streptococcus equisimilis</name>
    <dbReference type="NCBI Taxonomy" id="119602"/>
    <lineage>
        <taxon>Bacteria</taxon>
        <taxon>Bacillati</taxon>
        <taxon>Bacillota</taxon>
        <taxon>Bacilli</taxon>
        <taxon>Lactobacillales</taxon>
        <taxon>Streptococcaceae</taxon>
        <taxon>Streptococcus</taxon>
    </lineage>
</organism>
<dbReference type="InterPro" id="IPR027417">
    <property type="entry name" value="P-loop_NTPase"/>
</dbReference>
<comment type="caution">
    <text evidence="6">The sequence shown here is derived from an EMBL/GenBank/DDBJ whole genome shotgun (WGS) entry which is preliminary data.</text>
</comment>
<evidence type="ECO:0000256" key="2">
    <source>
        <dbReference type="ARBA" id="ARBA00022448"/>
    </source>
</evidence>